<gene>
    <name evidence="2" type="ORF">J7I43_06345</name>
</gene>
<proteinExistence type="predicted"/>
<keyword evidence="1" id="KW-0812">Transmembrane</keyword>
<feature type="transmembrane region" description="Helical" evidence="1">
    <location>
        <begin position="12"/>
        <end position="32"/>
    </location>
</feature>
<evidence type="ECO:0000313" key="2">
    <source>
        <dbReference type="EMBL" id="MBO9151820.1"/>
    </source>
</evidence>
<evidence type="ECO:0008006" key="4">
    <source>
        <dbReference type="Google" id="ProtNLM"/>
    </source>
</evidence>
<dbReference type="EMBL" id="JAGHKP010000001">
    <property type="protein sequence ID" value="MBO9151820.1"/>
    <property type="molecule type" value="Genomic_DNA"/>
</dbReference>
<evidence type="ECO:0000256" key="1">
    <source>
        <dbReference type="SAM" id="Phobius"/>
    </source>
</evidence>
<keyword evidence="1" id="KW-1133">Transmembrane helix</keyword>
<name>A0ABS3YAW4_9BACT</name>
<keyword evidence="1" id="KW-0472">Membrane</keyword>
<feature type="transmembrane region" description="Helical" evidence="1">
    <location>
        <begin position="99"/>
        <end position="116"/>
    </location>
</feature>
<dbReference type="RefSeq" id="WP_209144385.1">
    <property type="nucleotide sequence ID" value="NZ_JAGHKP010000001.1"/>
</dbReference>
<sequence>MKLFLYTLKVWLTTVISALPAVIYTALMEYWFSPGDVSASMAIILLNTLPFAIGFWLIARFQYKRNSPVLRKKLWLGCWGIISIFFFGMNFISPRTFEWWGFLLLWLGFIISLIVYKLPYRKPIAVTDYLKGRHVLLRVQENNLQLHGIIVSELNIWPIKVKLHDNQPNSLLELRSLQPDELFTSLNYQTAVKVKAFTADRGEFLFNAVLELDHTLN</sequence>
<reference evidence="3" key="1">
    <citation type="submission" date="2021-03" db="EMBL/GenBank/DDBJ databases">
        <title>Assistant Professor.</title>
        <authorList>
            <person name="Huq M.A."/>
        </authorList>
    </citation>
    <scope>NUCLEOTIDE SEQUENCE [LARGE SCALE GENOMIC DNA]</scope>
    <source>
        <strain evidence="3">MAH-28</strain>
    </source>
</reference>
<dbReference type="Proteomes" id="UP000679126">
    <property type="component" value="Unassembled WGS sequence"/>
</dbReference>
<organism evidence="2 3">
    <name type="scientific">Chitinophaga chungangae</name>
    <dbReference type="NCBI Taxonomy" id="2821488"/>
    <lineage>
        <taxon>Bacteria</taxon>
        <taxon>Pseudomonadati</taxon>
        <taxon>Bacteroidota</taxon>
        <taxon>Chitinophagia</taxon>
        <taxon>Chitinophagales</taxon>
        <taxon>Chitinophagaceae</taxon>
        <taxon>Chitinophaga</taxon>
    </lineage>
</organism>
<feature type="transmembrane region" description="Helical" evidence="1">
    <location>
        <begin position="74"/>
        <end position="93"/>
    </location>
</feature>
<evidence type="ECO:0000313" key="3">
    <source>
        <dbReference type="Proteomes" id="UP000679126"/>
    </source>
</evidence>
<keyword evidence="3" id="KW-1185">Reference proteome</keyword>
<comment type="caution">
    <text evidence="2">The sequence shown here is derived from an EMBL/GenBank/DDBJ whole genome shotgun (WGS) entry which is preliminary data.</text>
</comment>
<feature type="transmembrane region" description="Helical" evidence="1">
    <location>
        <begin position="38"/>
        <end position="62"/>
    </location>
</feature>
<accession>A0ABS3YAW4</accession>
<protein>
    <recommendedName>
        <fullName evidence="4">MFS transporter</fullName>
    </recommendedName>
</protein>